<name>A0A0K1E677_CHOCO</name>
<dbReference type="KEGG" id="ccro:CMC5_004720"/>
<accession>A0A0K1E677</accession>
<dbReference type="STRING" id="52.CMC5_004720"/>
<evidence type="ECO:0000259" key="1">
    <source>
        <dbReference type="Pfam" id="PF01850"/>
    </source>
</evidence>
<organism evidence="2 3">
    <name type="scientific">Chondromyces crocatus</name>
    <dbReference type="NCBI Taxonomy" id="52"/>
    <lineage>
        <taxon>Bacteria</taxon>
        <taxon>Pseudomonadati</taxon>
        <taxon>Myxococcota</taxon>
        <taxon>Polyangia</taxon>
        <taxon>Polyangiales</taxon>
        <taxon>Polyangiaceae</taxon>
        <taxon>Chondromyces</taxon>
    </lineage>
</organism>
<sequence length="153" mass="16983">MRILFDTNVVSYWMGDQAPFRVPLRRALSSFKAHPTFYISTVSLQELMVFARVHGDVEQTLGFVGERFNVLSFDEPCAISAAALAVRVGVPRKKGTKQERRAVINAWQRDAAIAGTAAHHGIDILLTANGKHFTQFLPYLGCEVRVLDPALGR</sequence>
<dbReference type="InterPro" id="IPR002716">
    <property type="entry name" value="PIN_dom"/>
</dbReference>
<dbReference type="RefSeq" id="WP_050428886.1">
    <property type="nucleotide sequence ID" value="NZ_CP012159.1"/>
</dbReference>
<dbReference type="SUPFAM" id="SSF88723">
    <property type="entry name" value="PIN domain-like"/>
    <property type="match status" value="1"/>
</dbReference>
<evidence type="ECO:0000313" key="3">
    <source>
        <dbReference type="Proteomes" id="UP000067626"/>
    </source>
</evidence>
<dbReference type="Proteomes" id="UP000067626">
    <property type="component" value="Chromosome"/>
</dbReference>
<dbReference type="AlphaFoldDB" id="A0A0K1E677"/>
<dbReference type="InterPro" id="IPR029060">
    <property type="entry name" value="PIN-like_dom_sf"/>
</dbReference>
<feature type="domain" description="PIN" evidence="1">
    <location>
        <begin position="3"/>
        <end position="131"/>
    </location>
</feature>
<proteinExistence type="predicted"/>
<dbReference type="CDD" id="cd09881">
    <property type="entry name" value="PIN_VapC4-5_FitB-like"/>
    <property type="match status" value="1"/>
</dbReference>
<dbReference type="EMBL" id="CP012159">
    <property type="protein sequence ID" value="AKT36359.1"/>
    <property type="molecule type" value="Genomic_DNA"/>
</dbReference>
<evidence type="ECO:0000313" key="2">
    <source>
        <dbReference type="EMBL" id="AKT36359.1"/>
    </source>
</evidence>
<keyword evidence="3" id="KW-1185">Reference proteome</keyword>
<dbReference type="Pfam" id="PF01850">
    <property type="entry name" value="PIN"/>
    <property type="match status" value="1"/>
</dbReference>
<dbReference type="Gene3D" id="3.40.50.1010">
    <property type="entry name" value="5'-nuclease"/>
    <property type="match status" value="1"/>
</dbReference>
<protein>
    <recommendedName>
        <fullName evidence="1">PIN domain-containing protein</fullName>
    </recommendedName>
</protein>
<dbReference type="OrthoDB" id="9798990at2"/>
<gene>
    <name evidence="2" type="ORF">CMC5_004720</name>
</gene>
<reference evidence="2 3" key="1">
    <citation type="submission" date="2015-07" db="EMBL/GenBank/DDBJ databases">
        <title>Genome analysis of myxobacterium Chondromyces crocatus Cm c5 reveals a high potential for natural compound synthesis and the genetic basis for the loss of fruiting body formation.</title>
        <authorList>
            <person name="Zaburannyi N."/>
            <person name="Bunk B."/>
            <person name="Maier J."/>
            <person name="Overmann J."/>
            <person name="Mueller R."/>
        </authorList>
    </citation>
    <scope>NUCLEOTIDE SEQUENCE [LARGE SCALE GENOMIC DNA]</scope>
    <source>
        <strain evidence="2 3">Cm c5</strain>
    </source>
</reference>